<comment type="caution">
    <text evidence="5">The sequence shown here is derived from an EMBL/GenBank/DDBJ whole genome shotgun (WGS) entry which is preliminary data.</text>
</comment>
<name>A0A2N5NAK9_9BACL</name>
<dbReference type="GO" id="GO:0009103">
    <property type="term" value="P:lipopolysaccharide biosynthetic process"/>
    <property type="evidence" value="ECO:0007669"/>
    <property type="project" value="TreeGrafter"/>
</dbReference>
<dbReference type="Pfam" id="PF00534">
    <property type="entry name" value="Glycos_transf_1"/>
    <property type="match status" value="1"/>
</dbReference>
<evidence type="ECO:0000256" key="2">
    <source>
        <dbReference type="SAM" id="MobiDB-lite"/>
    </source>
</evidence>
<evidence type="ECO:0000259" key="3">
    <source>
        <dbReference type="Pfam" id="PF00534"/>
    </source>
</evidence>
<feature type="domain" description="Glycosyltransferase subfamily 4-like N-terminal" evidence="4">
    <location>
        <begin position="25"/>
        <end position="194"/>
    </location>
</feature>
<dbReference type="CDD" id="cd03794">
    <property type="entry name" value="GT4_WbuB-like"/>
    <property type="match status" value="1"/>
</dbReference>
<feature type="compositionally biased region" description="Low complexity" evidence="2">
    <location>
        <begin position="425"/>
        <end position="441"/>
    </location>
</feature>
<gene>
    <name evidence="5" type="ORF">B8V81_1544</name>
</gene>
<keyword evidence="1 5" id="KW-0808">Transferase</keyword>
<protein>
    <submittedName>
        <fullName evidence="5">Glycosyltransferase</fullName>
    </submittedName>
</protein>
<feature type="domain" description="Glycosyl transferase family 1" evidence="3">
    <location>
        <begin position="226"/>
        <end position="375"/>
    </location>
</feature>
<sequence length="455" mass="50790">MSKPRIVFVINYFYPDYASTGQILTELCLHLQHDFDITVIAQQPGYAGEKKDAKAPRYAEDRLENISILRIRLPEVDKRSKASRLRYISAYFLHAVRLLLRQRKADFVYTISQPPVLGGLIGTIGKLALRSRHIYNIQDFNPEQAQAVGFMNHPLLQRTALLLDKLNCRLADHVILVGQDMKETLVRRFGGKNVPPHSVINNWTDEQDIVPLRRDDPGVAAFLKRHGLEDKFVVMYSGNLGLYYDLENLIRIAPQFRELSDLMFVFIGEGAVKPLMEQFAREQGLTNVLFLPYQPKDQLRYSLGAADVHLVVNQKGIKGVSVPSKIYGVMAAGKAVMGVLEEGSEAHRLIRDSGCGTSTEPQRYGDAARQLMALYSLGRAGLAERGLQGRDYLERHLRRSLSLEKYRELLLSLHAGGGRGRKIPAGRAAAAGRPQAEAGAGARVLTHSNLKGGDR</sequence>
<dbReference type="PANTHER" id="PTHR46401:SF2">
    <property type="entry name" value="GLYCOSYLTRANSFERASE WBBK-RELATED"/>
    <property type="match status" value="1"/>
</dbReference>
<dbReference type="Proteomes" id="UP000234789">
    <property type="component" value="Unassembled WGS sequence"/>
</dbReference>
<evidence type="ECO:0000256" key="1">
    <source>
        <dbReference type="ARBA" id="ARBA00022679"/>
    </source>
</evidence>
<evidence type="ECO:0000259" key="4">
    <source>
        <dbReference type="Pfam" id="PF13579"/>
    </source>
</evidence>
<dbReference type="GO" id="GO:0016757">
    <property type="term" value="F:glycosyltransferase activity"/>
    <property type="evidence" value="ECO:0007669"/>
    <property type="project" value="InterPro"/>
</dbReference>
<dbReference type="InterPro" id="IPR001296">
    <property type="entry name" value="Glyco_trans_1"/>
</dbReference>
<accession>A0A2N5NAK9</accession>
<dbReference type="SUPFAM" id="SSF53756">
    <property type="entry name" value="UDP-Glycosyltransferase/glycogen phosphorylase"/>
    <property type="match status" value="1"/>
</dbReference>
<dbReference type="EMBL" id="NFEZ01000003">
    <property type="protein sequence ID" value="PLT47320.1"/>
    <property type="molecule type" value="Genomic_DNA"/>
</dbReference>
<dbReference type="RefSeq" id="WP_101808062.1">
    <property type="nucleotide sequence ID" value="NZ_NFEZ01000003.1"/>
</dbReference>
<organism evidence="5 6">
    <name type="scientific">Paenibacillus pasadenensis</name>
    <dbReference type="NCBI Taxonomy" id="217090"/>
    <lineage>
        <taxon>Bacteria</taxon>
        <taxon>Bacillati</taxon>
        <taxon>Bacillota</taxon>
        <taxon>Bacilli</taxon>
        <taxon>Bacillales</taxon>
        <taxon>Paenibacillaceae</taxon>
        <taxon>Paenibacillus</taxon>
    </lineage>
</organism>
<dbReference type="Pfam" id="PF13579">
    <property type="entry name" value="Glyco_trans_4_4"/>
    <property type="match status" value="1"/>
</dbReference>
<proteinExistence type="predicted"/>
<evidence type="ECO:0000313" key="6">
    <source>
        <dbReference type="Proteomes" id="UP000234789"/>
    </source>
</evidence>
<evidence type="ECO:0000313" key="5">
    <source>
        <dbReference type="EMBL" id="PLT47320.1"/>
    </source>
</evidence>
<dbReference type="InterPro" id="IPR028098">
    <property type="entry name" value="Glyco_trans_4-like_N"/>
</dbReference>
<dbReference type="AlphaFoldDB" id="A0A2N5NAK9"/>
<reference evidence="5 6" key="1">
    <citation type="submission" date="2017-05" db="EMBL/GenBank/DDBJ databases">
        <title>Functional genome analysis of Paenibacillus pasadenensis strain R16: insights on endophytic life style and antifungal activity.</title>
        <authorList>
            <person name="Passera A."/>
            <person name="Marcolungo L."/>
            <person name="Casati P."/>
            <person name="Brasca M."/>
            <person name="Quaglino F."/>
            <person name="Delledonne M."/>
        </authorList>
    </citation>
    <scope>NUCLEOTIDE SEQUENCE [LARGE SCALE GENOMIC DNA]</scope>
    <source>
        <strain evidence="5 6">R16</strain>
    </source>
</reference>
<feature type="region of interest" description="Disordered" evidence="2">
    <location>
        <begin position="422"/>
        <end position="441"/>
    </location>
</feature>
<dbReference type="Gene3D" id="3.40.50.2000">
    <property type="entry name" value="Glycogen Phosphorylase B"/>
    <property type="match status" value="2"/>
</dbReference>
<keyword evidence="6" id="KW-1185">Reference proteome</keyword>
<dbReference type="PANTHER" id="PTHR46401">
    <property type="entry name" value="GLYCOSYLTRANSFERASE WBBK-RELATED"/>
    <property type="match status" value="1"/>
</dbReference>